<protein>
    <submittedName>
        <fullName evidence="2">STAS domain-containing protein</fullName>
    </submittedName>
</protein>
<dbReference type="Proteomes" id="UP001589894">
    <property type="component" value="Unassembled WGS sequence"/>
</dbReference>
<dbReference type="Gene3D" id="3.30.750.24">
    <property type="entry name" value="STAS domain"/>
    <property type="match status" value="1"/>
</dbReference>
<dbReference type="Pfam" id="PF13466">
    <property type="entry name" value="STAS_2"/>
    <property type="match status" value="1"/>
</dbReference>
<evidence type="ECO:0000313" key="2">
    <source>
        <dbReference type="EMBL" id="MFC0567111.1"/>
    </source>
</evidence>
<dbReference type="PANTHER" id="PTHR33495:SF2">
    <property type="entry name" value="ANTI-SIGMA FACTOR ANTAGONIST TM_1081-RELATED"/>
    <property type="match status" value="1"/>
</dbReference>
<dbReference type="PROSITE" id="PS50801">
    <property type="entry name" value="STAS"/>
    <property type="match status" value="1"/>
</dbReference>
<evidence type="ECO:0000259" key="1">
    <source>
        <dbReference type="PROSITE" id="PS50801"/>
    </source>
</evidence>
<evidence type="ECO:0000313" key="3">
    <source>
        <dbReference type="Proteomes" id="UP001589894"/>
    </source>
</evidence>
<reference evidence="2 3" key="1">
    <citation type="submission" date="2024-09" db="EMBL/GenBank/DDBJ databases">
        <authorList>
            <person name="Sun Q."/>
            <person name="Mori K."/>
        </authorList>
    </citation>
    <scope>NUCLEOTIDE SEQUENCE [LARGE SCALE GENOMIC DNA]</scope>
    <source>
        <strain evidence="2 3">TBRC 2205</strain>
    </source>
</reference>
<dbReference type="RefSeq" id="WP_377342335.1">
    <property type="nucleotide sequence ID" value="NZ_JBHLUE010000019.1"/>
</dbReference>
<dbReference type="SUPFAM" id="SSF52091">
    <property type="entry name" value="SpoIIaa-like"/>
    <property type="match status" value="1"/>
</dbReference>
<dbReference type="InterPro" id="IPR036513">
    <property type="entry name" value="STAS_dom_sf"/>
</dbReference>
<keyword evidence="3" id="KW-1185">Reference proteome</keyword>
<accession>A0ABV6P2E3</accession>
<sequence>MTGGPLRVEISGGDRSSATLHLTGDLAFETAAELLRAATGLLDEGRCRLRLDLSGLELCDSSGLSALIEIHHAARRAGGWMRPVRAPRNLTRLFERTGLDRFFLLGQPPVDDRATG</sequence>
<gene>
    <name evidence="2" type="ORF">ACFFHU_23595</name>
</gene>
<proteinExistence type="predicted"/>
<comment type="caution">
    <text evidence="2">The sequence shown here is derived from an EMBL/GenBank/DDBJ whole genome shotgun (WGS) entry which is preliminary data.</text>
</comment>
<dbReference type="CDD" id="cd07043">
    <property type="entry name" value="STAS_anti-anti-sigma_factors"/>
    <property type="match status" value="1"/>
</dbReference>
<dbReference type="PANTHER" id="PTHR33495">
    <property type="entry name" value="ANTI-SIGMA FACTOR ANTAGONIST TM_1081-RELATED-RELATED"/>
    <property type="match status" value="1"/>
</dbReference>
<dbReference type="InterPro" id="IPR058548">
    <property type="entry name" value="MlaB-like_STAS"/>
</dbReference>
<dbReference type="InterPro" id="IPR002645">
    <property type="entry name" value="STAS_dom"/>
</dbReference>
<name>A0ABV6P2E3_9ACTN</name>
<dbReference type="EMBL" id="JBHLUE010000019">
    <property type="protein sequence ID" value="MFC0567111.1"/>
    <property type="molecule type" value="Genomic_DNA"/>
</dbReference>
<feature type="domain" description="STAS" evidence="1">
    <location>
        <begin position="20"/>
        <end position="116"/>
    </location>
</feature>
<organism evidence="2 3">
    <name type="scientific">Plantactinospora siamensis</name>
    <dbReference type="NCBI Taxonomy" id="555372"/>
    <lineage>
        <taxon>Bacteria</taxon>
        <taxon>Bacillati</taxon>
        <taxon>Actinomycetota</taxon>
        <taxon>Actinomycetes</taxon>
        <taxon>Micromonosporales</taxon>
        <taxon>Micromonosporaceae</taxon>
        <taxon>Plantactinospora</taxon>
    </lineage>
</organism>